<feature type="domain" description="Polymerase nucleotidyl transferase" evidence="1">
    <location>
        <begin position="16"/>
        <end position="97"/>
    </location>
</feature>
<dbReference type="SUPFAM" id="SSF81301">
    <property type="entry name" value="Nucleotidyltransferase"/>
    <property type="match status" value="1"/>
</dbReference>
<name>A0A2R6A9X4_9ARCH</name>
<gene>
    <name evidence="2" type="ORF">B9Q02_10785</name>
</gene>
<dbReference type="AlphaFoldDB" id="A0A2R6A9X4"/>
<proteinExistence type="predicted"/>
<dbReference type="Pfam" id="PF01909">
    <property type="entry name" value="NTP_transf_2"/>
    <property type="match status" value="1"/>
</dbReference>
<protein>
    <recommendedName>
        <fullName evidence="1">Polymerase nucleotidyl transferase domain-containing protein</fullName>
    </recommendedName>
</protein>
<sequence>MSRLDRVKNYKKYAQEVKRIVSFYDKEAKVILFGSTVRGDFTGASDIDILVVSKRKDLEYQIKLAIKRELLEAPIQIHFASPEEFDGWYKKFIDKFEVI</sequence>
<dbReference type="PANTHER" id="PTHR37030:SF3">
    <property type="entry name" value="POLYMERASE NUCLEOTIDYL TRANSFERASE DOMAIN-CONTAINING PROTEIN"/>
    <property type="match status" value="1"/>
</dbReference>
<evidence type="ECO:0000313" key="2">
    <source>
        <dbReference type="EMBL" id="PSN83222.1"/>
    </source>
</evidence>
<dbReference type="PANTHER" id="PTHR37030">
    <property type="entry name" value="NUCLEOTIDYLTRANSFERASE"/>
    <property type="match status" value="1"/>
</dbReference>
<organism evidence="2 3">
    <name type="scientific">Candidatus Marsarchaeota G1 archaeon BE_D</name>
    <dbReference type="NCBI Taxonomy" id="1978156"/>
    <lineage>
        <taxon>Archaea</taxon>
        <taxon>Candidatus Marsarchaeota</taxon>
        <taxon>Candidatus Marsarchaeota group 1</taxon>
    </lineage>
</organism>
<dbReference type="CDD" id="cd05403">
    <property type="entry name" value="NT_KNTase_like"/>
    <property type="match status" value="1"/>
</dbReference>
<evidence type="ECO:0000259" key="1">
    <source>
        <dbReference type="Pfam" id="PF01909"/>
    </source>
</evidence>
<comment type="caution">
    <text evidence="2">The sequence shown here is derived from an EMBL/GenBank/DDBJ whole genome shotgun (WGS) entry which is preliminary data.</text>
</comment>
<accession>A0A2R6A9X4</accession>
<dbReference type="EMBL" id="NEXD01000111">
    <property type="protein sequence ID" value="PSN83222.1"/>
    <property type="molecule type" value="Genomic_DNA"/>
</dbReference>
<dbReference type="Proteomes" id="UP000240569">
    <property type="component" value="Unassembled WGS sequence"/>
</dbReference>
<reference evidence="2 3" key="1">
    <citation type="submission" date="2017-04" db="EMBL/GenBank/DDBJ databases">
        <title>Novel microbial lineages endemic to geothermal iron-oxide mats fill important gaps in the evolutionary history of Archaea.</title>
        <authorList>
            <person name="Jay Z.J."/>
            <person name="Beam J.P."/>
            <person name="Dlakic M."/>
            <person name="Rusch D.B."/>
            <person name="Kozubal M.A."/>
            <person name="Inskeep W.P."/>
        </authorList>
    </citation>
    <scope>NUCLEOTIDE SEQUENCE [LARGE SCALE GENOMIC DNA]</scope>
    <source>
        <strain evidence="2">BE_D</strain>
    </source>
</reference>
<dbReference type="Gene3D" id="3.30.460.10">
    <property type="entry name" value="Beta Polymerase, domain 2"/>
    <property type="match status" value="1"/>
</dbReference>
<dbReference type="GO" id="GO:0016779">
    <property type="term" value="F:nucleotidyltransferase activity"/>
    <property type="evidence" value="ECO:0007669"/>
    <property type="project" value="InterPro"/>
</dbReference>
<evidence type="ECO:0000313" key="3">
    <source>
        <dbReference type="Proteomes" id="UP000240569"/>
    </source>
</evidence>
<dbReference type="InterPro" id="IPR043519">
    <property type="entry name" value="NT_sf"/>
</dbReference>
<dbReference type="InterPro" id="IPR002934">
    <property type="entry name" value="Polymerase_NTP_transf_dom"/>
</dbReference>